<comment type="caution">
    <text evidence="4">The sequence shown here is derived from an EMBL/GenBank/DDBJ whole genome shotgun (WGS) entry which is preliminary data.</text>
</comment>
<dbReference type="InterPro" id="IPR046342">
    <property type="entry name" value="CBS_dom_sf"/>
</dbReference>
<dbReference type="OrthoDB" id="2375431at2"/>
<dbReference type="STRING" id="1305675.BFG57_09370"/>
<organism evidence="4 5">
    <name type="scientific">Bacillus solimangrovi</name>
    <dbReference type="NCBI Taxonomy" id="1305675"/>
    <lineage>
        <taxon>Bacteria</taxon>
        <taxon>Bacillati</taxon>
        <taxon>Bacillota</taxon>
        <taxon>Bacilli</taxon>
        <taxon>Bacillales</taxon>
        <taxon>Bacillaceae</taxon>
        <taxon>Bacillus</taxon>
    </lineage>
</organism>
<sequence length="145" mass="16308">MYSLQRDVFFDVNLEDLLISADKVAHVQVGNTLEHALLVLVKSGYTAVPVLDSAFKLHGLISKNIILDSLLGVERIETEKLAEYNVEEVMDTNIPQVTLNHTFIKVLGMSINHPFICVVDEEGAFEGIITRRVILKLVIRHLNQE</sequence>
<dbReference type="NCBIfam" id="NF041630">
    <property type="entry name" value="CBS_CbpB"/>
    <property type="match status" value="1"/>
</dbReference>
<dbReference type="RefSeq" id="WP_069715821.1">
    <property type="nucleotide sequence ID" value="NZ_MJEH01000004.1"/>
</dbReference>
<evidence type="ECO:0000256" key="1">
    <source>
        <dbReference type="ARBA" id="ARBA00023122"/>
    </source>
</evidence>
<proteinExistence type="predicted"/>
<dbReference type="Proteomes" id="UP000095209">
    <property type="component" value="Unassembled WGS sequence"/>
</dbReference>
<protein>
    <recommendedName>
        <fullName evidence="3">CBS domain-containing protein</fullName>
    </recommendedName>
</protein>
<evidence type="ECO:0000313" key="4">
    <source>
        <dbReference type="EMBL" id="OEH94258.1"/>
    </source>
</evidence>
<reference evidence="4 5" key="1">
    <citation type="submission" date="2016-08" db="EMBL/GenBank/DDBJ databases">
        <title>Genome of Bacillus solimangrovi GH2-4.</title>
        <authorList>
            <person name="Lim S."/>
            <person name="Kim B.-C."/>
        </authorList>
    </citation>
    <scope>NUCLEOTIDE SEQUENCE [LARGE SCALE GENOMIC DNA]</scope>
    <source>
        <strain evidence="4 5">GH2-4</strain>
    </source>
</reference>
<dbReference type="PROSITE" id="PS51371">
    <property type="entry name" value="CBS"/>
    <property type="match status" value="1"/>
</dbReference>
<dbReference type="AlphaFoldDB" id="A0A1E5LJQ7"/>
<keyword evidence="1 2" id="KW-0129">CBS domain</keyword>
<evidence type="ECO:0000256" key="2">
    <source>
        <dbReference type="PROSITE-ProRule" id="PRU00703"/>
    </source>
</evidence>
<dbReference type="PANTHER" id="PTHR43080:SF30">
    <property type="entry name" value="CYCLIC DI-AMP RECEPTOR B"/>
    <property type="match status" value="1"/>
</dbReference>
<evidence type="ECO:0000259" key="3">
    <source>
        <dbReference type="PROSITE" id="PS51371"/>
    </source>
</evidence>
<dbReference type="CDD" id="cd04643">
    <property type="entry name" value="CBS_pair_bac"/>
    <property type="match status" value="1"/>
</dbReference>
<feature type="domain" description="CBS" evidence="3">
    <location>
        <begin position="19"/>
        <end position="78"/>
    </location>
</feature>
<name>A0A1E5LJQ7_9BACI</name>
<keyword evidence="5" id="KW-1185">Reference proteome</keyword>
<dbReference type="InterPro" id="IPR048125">
    <property type="entry name" value="CBS_CbpB"/>
</dbReference>
<accession>A0A1E5LJQ7</accession>
<gene>
    <name evidence="4" type="ORF">BFG57_09370</name>
</gene>
<dbReference type="EMBL" id="MJEH01000004">
    <property type="protein sequence ID" value="OEH94258.1"/>
    <property type="molecule type" value="Genomic_DNA"/>
</dbReference>
<evidence type="ECO:0000313" key="5">
    <source>
        <dbReference type="Proteomes" id="UP000095209"/>
    </source>
</evidence>
<dbReference type="Gene3D" id="3.10.580.10">
    <property type="entry name" value="CBS-domain"/>
    <property type="match status" value="1"/>
</dbReference>
<dbReference type="InterPro" id="IPR000644">
    <property type="entry name" value="CBS_dom"/>
</dbReference>
<dbReference type="Pfam" id="PF00571">
    <property type="entry name" value="CBS"/>
    <property type="match status" value="2"/>
</dbReference>
<dbReference type="PANTHER" id="PTHR43080">
    <property type="entry name" value="CBS DOMAIN-CONTAINING PROTEIN CBSX3, MITOCHONDRIAL"/>
    <property type="match status" value="1"/>
</dbReference>
<dbReference type="SUPFAM" id="SSF54631">
    <property type="entry name" value="CBS-domain pair"/>
    <property type="match status" value="1"/>
</dbReference>
<dbReference type="InterPro" id="IPR051257">
    <property type="entry name" value="Diverse_CBS-Domain"/>
</dbReference>